<organism evidence="8">
    <name type="scientific">hydrothermal vent metagenome</name>
    <dbReference type="NCBI Taxonomy" id="652676"/>
    <lineage>
        <taxon>unclassified sequences</taxon>
        <taxon>metagenomes</taxon>
        <taxon>ecological metagenomes</taxon>
    </lineage>
</organism>
<evidence type="ECO:0000313" key="8">
    <source>
        <dbReference type="EMBL" id="VAX00354.1"/>
    </source>
</evidence>
<sequence>MSDTDSSFFKTLIIVLVILTAFMLISITIARVITAKSPDEIANDPMYQAALLERIKPVASVQIGASADEAAAVVVSGEEIYKTACLACHGSGAAGAPKIADKVVWKPRIAQGMATLITHAIKGFKGMPPKGGRADLSDNAVKSAVKHMVDNSK</sequence>
<dbReference type="GO" id="GO:0020037">
    <property type="term" value="F:heme binding"/>
    <property type="evidence" value="ECO:0007669"/>
    <property type="project" value="InterPro"/>
</dbReference>
<protein>
    <submittedName>
        <fullName evidence="8">Cytochrome c</fullName>
    </submittedName>
</protein>
<dbReference type="InterPro" id="IPR009056">
    <property type="entry name" value="Cyt_c-like_dom"/>
</dbReference>
<name>A0A3B1AKG5_9ZZZZ</name>
<evidence type="ECO:0000256" key="1">
    <source>
        <dbReference type="ARBA" id="ARBA00022448"/>
    </source>
</evidence>
<dbReference type="PANTHER" id="PTHR40942">
    <property type="match status" value="1"/>
</dbReference>
<dbReference type="Gene3D" id="1.10.760.10">
    <property type="entry name" value="Cytochrome c-like domain"/>
    <property type="match status" value="1"/>
</dbReference>
<keyword evidence="5" id="KW-0408">Iron</keyword>
<keyword evidence="1" id="KW-0813">Transport</keyword>
<dbReference type="GO" id="GO:0009055">
    <property type="term" value="F:electron transfer activity"/>
    <property type="evidence" value="ECO:0007669"/>
    <property type="project" value="InterPro"/>
</dbReference>
<dbReference type="InterPro" id="IPR036909">
    <property type="entry name" value="Cyt_c-like_dom_sf"/>
</dbReference>
<keyword evidence="2" id="KW-0349">Heme</keyword>
<evidence type="ECO:0000256" key="5">
    <source>
        <dbReference type="ARBA" id="ARBA00023004"/>
    </source>
</evidence>
<dbReference type="PRINTS" id="PR00607">
    <property type="entry name" value="CYTCHROMECIE"/>
</dbReference>
<dbReference type="EMBL" id="UOFS01000043">
    <property type="protein sequence ID" value="VAX00354.1"/>
    <property type="molecule type" value="Genomic_DNA"/>
</dbReference>
<gene>
    <name evidence="8" type="ORF">MNBD_GAMMA22-125</name>
</gene>
<evidence type="ECO:0000256" key="4">
    <source>
        <dbReference type="ARBA" id="ARBA00022982"/>
    </source>
</evidence>
<proteinExistence type="predicted"/>
<feature type="transmembrane region" description="Helical" evidence="6">
    <location>
        <begin position="12"/>
        <end position="33"/>
    </location>
</feature>
<keyword evidence="6" id="KW-0812">Transmembrane</keyword>
<feature type="domain" description="Cytochrome c" evidence="7">
    <location>
        <begin position="72"/>
        <end position="152"/>
    </location>
</feature>
<keyword evidence="6" id="KW-1133">Transmembrane helix</keyword>
<keyword evidence="3" id="KW-0479">Metal-binding</keyword>
<evidence type="ECO:0000256" key="3">
    <source>
        <dbReference type="ARBA" id="ARBA00022723"/>
    </source>
</evidence>
<dbReference type="SUPFAM" id="SSF46626">
    <property type="entry name" value="Cytochrome c"/>
    <property type="match status" value="1"/>
</dbReference>
<accession>A0A3B1AKG5</accession>
<dbReference type="InterPro" id="IPR002323">
    <property type="entry name" value="Cyt_CIE"/>
</dbReference>
<dbReference type="PANTHER" id="PTHR40942:SF4">
    <property type="entry name" value="CYTOCHROME C5"/>
    <property type="match status" value="1"/>
</dbReference>
<evidence type="ECO:0000256" key="6">
    <source>
        <dbReference type="SAM" id="Phobius"/>
    </source>
</evidence>
<keyword evidence="4" id="KW-0249">Electron transport</keyword>
<reference evidence="8" key="1">
    <citation type="submission" date="2018-06" db="EMBL/GenBank/DDBJ databases">
        <authorList>
            <person name="Zhirakovskaya E."/>
        </authorList>
    </citation>
    <scope>NUCLEOTIDE SEQUENCE</scope>
</reference>
<keyword evidence="6" id="KW-0472">Membrane</keyword>
<dbReference type="Pfam" id="PF13442">
    <property type="entry name" value="Cytochrome_CBB3"/>
    <property type="match status" value="1"/>
</dbReference>
<dbReference type="AlphaFoldDB" id="A0A3B1AKG5"/>
<dbReference type="PROSITE" id="PS51007">
    <property type="entry name" value="CYTC"/>
    <property type="match status" value="1"/>
</dbReference>
<evidence type="ECO:0000259" key="7">
    <source>
        <dbReference type="PROSITE" id="PS51007"/>
    </source>
</evidence>
<evidence type="ECO:0000256" key="2">
    <source>
        <dbReference type="ARBA" id="ARBA00022617"/>
    </source>
</evidence>
<dbReference type="GO" id="GO:0005506">
    <property type="term" value="F:iron ion binding"/>
    <property type="evidence" value="ECO:0007669"/>
    <property type="project" value="InterPro"/>
</dbReference>